<dbReference type="EMBL" id="JBHUEY010000006">
    <property type="protein sequence ID" value="MFD1785243.1"/>
    <property type="molecule type" value="Genomic_DNA"/>
</dbReference>
<sequence>MAEVEFERRLERLFADAPAFSDSEPFAARVERRLDRGWATRRVLIGVAGVVGGVIGASQLVMSNFAEDLQSAAEGPARLLSAGVSQVAAESDWMNALSGAGNVVWLAAGLAGLAVAFVITRMIEEI</sequence>
<protein>
    <submittedName>
        <fullName evidence="2">Uncharacterized protein</fullName>
    </submittedName>
</protein>
<organism evidence="2 3">
    <name type="scientific">Phenylobacterium terrae</name>
    <dbReference type="NCBI Taxonomy" id="2665495"/>
    <lineage>
        <taxon>Bacteria</taxon>
        <taxon>Pseudomonadati</taxon>
        <taxon>Pseudomonadota</taxon>
        <taxon>Alphaproteobacteria</taxon>
        <taxon>Caulobacterales</taxon>
        <taxon>Caulobacteraceae</taxon>
        <taxon>Phenylobacterium</taxon>
    </lineage>
</organism>
<gene>
    <name evidence="2" type="ORF">ACFSC0_17715</name>
</gene>
<feature type="transmembrane region" description="Helical" evidence="1">
    <location>
        <begin position="43"/>
        <end position="62"/>
    </location>
</feature>
<feature type="transmembrane region" description="Helical" evidence="1">
    <location>
        <begin position="103"/>
        <end position="123"/>
    </location>
</feature>
<name>A0ABW4N619_9CAUL</name>
<proteinExistence type="predicted"/>
<keyword evidence="3" id="KW-1185">Reference proteome</keyword>
<accession>A0ABW4N619</accession>
<reference evidence="3" key="1">
    <citation type="journal article" date="2019" name="Int. J. Syst. Evol. Microbiol.">
        <title>The Global Catalogue of Microorganisms (GCM) 10K type strain sequencing project: providing services to taxonomists for standard genome sequencing and annotation.</title>
        <authorList>
            <consortium name="The Broad Institute Genomics Platform"/>
            <consortium name="The Broad Institute Genome Sequencing Center for Infectious Disease"/>
            <person name="Wu L."/>
            <person name="Ma J."/>
        </authorList>
    </citation>
    <scope>NUCLEOTIDE SEQUENCE [LARGE SCALE GENOMIC DNA]</scope>
    <source>
        <strain evidence="3">DFY28</strain>
    </source>
</reference>
<evidence type="ECO:0000313" key="3">
    <source>
        <dbReference type="Proteomes" id="UP001597237"/>
    </source>
</evidence>
<evidence type="ECO:0000313" key="2">
    <source>
        <dbReference type="EMBL" id="MFD1785243.1"/>
    </source>
</evidence>
<keyword evidence="1" id="KW-0812">Transmembrane</keyword>
<comment type="caution">
    <text evidence="2">The sequence shown here is derived from an EMBL/GenBank/DDBJ whole genome shotgun (WGS) entry which is preliminary data.</text>
</comment>
<dbReference type="Proteomes" id="UP001597237">
    <property type="component" value="Unassembled WGS sequence"/>
</dbReference>
<keyword evidence="1" id="KW-0472">Membrane</keyword>
<keyword evidence="1" id="KW-1133">Transmembrane helix</keyword>
<dbReference type="RefSeq" id="WP_377282195.1">
    <property type="nucleotide sequence ID" value="NZ_JBHRSI010000005.1"/>
</dbReference>
<evidence type="ECO:0000256" key="1">
    <source>
        <dbReference type="SAM" id="Phobius"/>
    </source>
</evidence>